<dbReference type="AlphaFoldDB" id="B9SZ15"/>
<accession>B9SZ15</accession>
<reference evidence="2" key="1">
    <citation type="journal article" date="2010" name="Nat. Biotechnol.">
        <title>Draft genome sequence of the oilseed species Ricinus communis.</title>
        <authorList>
            <person name="Chan A.P."/>
            <person name="Crabtree J."/>
            <person name="Zhao Q."/>
            <person name="Lorenzi H."/>
            <person name="Orvis J."/>
            <person name="Puiu D."/>
            <person name="Melake-Berhan A."/>
            <person name="Jones K.M."/>
            <person name="Redman J."/>
            <person name="Chen G."/>
            <person name="Cahoon E.B."/>
            <person name="Gedil M."/>
            <person name="Stanke M."/>
            <person name="Haas B.J."/>
            <person name="Wortman J.R."/>
            <person name="Fraser-Liggett C.M."/>
            <person name="Ravel J."/>
            <person name="Rabinowicz P.D."/>
        </authorList>
    </citation>
    <scope>NUCLEOTIDE SEQUENCE [LARGE SCALE GENOMIC DNA]</scope>
    <source>
        <strain evidence="2">cv. Hale</strain>
    </source>
</reference>
<protein>
    <submittedName>
        <fullName evidence="1">Uncharacterized protein</fullName>
    </submittedName>
</protein>
<evidence type="ECO:0000313" key="2">
    <source>
        <dbReference type="Proteomes" id="UP000008311"/>
    </source>
</evidence>
<evidence type="ECO:0000313" key="1">
    <source>
        <dbReference type="EMBL" id="EEF31148.1"/>
    </source>
</evidence>
<dbReference type="Proteomes" id="UP000008311">
    <property type="component" value="Unassembled WGS sequence"/>
</dbReference>
<organism evidence="1 2">
    <name type="scientific">Ricinus communis</name>
    <name type="common">Castor bean</name>
    <dbReference type="NCBI Taxonomy" id="3988"/>
    <lineage>
        <taxon>Eukaryota</taxon>
        <taxon>Viridiplantae</taxon>
        <taxon>Streptophyta</taxon>
        <taxon>Embryophyta</taxon>
        <taxon>Tracheophyta</taxon>
        <taxon>Spermatophyta</taxon>
        <taxon>Magnoliopsida</taxon>
        <taxon>eudicotyledons</taxon>
        <taxon>Gunneridae</taxon>
        <taxon>Pentapetalae</taxon>
        <taxon>rosids</taxon>
        <taxon>fabids</taxon>
        <taxon>Malpighiales</taxon>
        <taxon>Euphorbiaceae</taxon>
        <taxon>Acalyphoideae</taxon>
        <taxon>Acalypheae</taxon>
        <taxon>Ricinus</taxon>
    </lineage>
</organism>
<dbReference type="InParanoid" id="B9SZ15"/>
<keyword evidence="2" id="KW-1185">Reference proteome</keyword>
<dbReference type="EMBL" id="EQ974263">
    <property type="protein sequence ID" value="EEF31148.1"/>
    <property type="molecule type" value="Genomic_DNA"/>
</dbReference>
<gene>
    <name evidence="1" type="ORF">RCOM_1395490</name>
</gene>
<sequence length="57" mass="6366">MVWGSRRIRRVFILDLYLCPTVLGGLIIKINRVDNYCLAAVSLIAEEPDSIGALALY</sequence>
<proteinExistence type="predicted"/>
<name>B9SZ15_RICCO</name>